<feature type="signal peptide" evidence="2">
    <location>
        <begin position="1"/>
        <end position="24"/>
    </location>
</feature>
<evidence type="ECO:0000313" key="4">
    <source>
        <dbReference type="Proteomes" id="UP000501728"/>
    </source>
</evidence>
<keyword evidence="4" id="KW-1185">Reference proteome</keyword>
<dbReference type="PROSITE" id="PS51257">
    <property type="entry name" value="PROKAR_LIPOPROTEIN"/>
    <property type="match status" value="1"/>
</dbReference>
<feature type="region of interest" description="Disordered" evidence="1">
    <location>
        <begin position="29"/>
        <end position="55"/>
    </location>
</feature>
<accession>A0A858U1R5</accession>
<dbReference type="Proteomes" id="UP000501728">
    <property type="component" value="Chromosome"/>
</dbReference>
<evidence type="ECO:0000256" key="1">
    <source>
        <dbReference type="SAM" id="MobiDB-lite"/>
    </source>
</evidence>
<protein>
    <submittedName>
        <fullName evidence="3">Variable surface lipoprotein</fullName>
    </submittedName>
</protein>
<keyword evidence="2" id="KW-0732">Signal</keyword>
<evidence type="ECO:0000313" key="3">
    <source>
        <dbReference type="EMBL" id="QJG66342.1"/>
    </source>
</evidence>
<organism evidence="3 4">
    <name type="scientific">Mycoplasma phocoeninasale</name>
    <dbReference type="NCBI Taxonomy" id="2726117"/>
    <lineage>
        <taxon>Bacteria</taxon>
        <taxon>Bacillati</taxon>
        <taxon>Mycoplasmatota</taxon>
        <taxon>Mollicutes</taxon>
        <taxon>Mycoplasmataceae</taxon>
        <taxon>Mycoplasma</taxon>
    </lineage>
</organism>
<dbReference type="EMBL" id="CP051480">
    <property type="protein sequence ID" value="QJG66342.1"/>
    <property type="molecule type" value="Genomic_DNA"/>
</dbReference>
<evidence type="ECO:0000256" key="2">
    <source>
        <dbReference type="SAM" id="SignalP"/>
    </source>
</evidence>
<feature type="compositionally biased region" description="Basic and acidic residues" evidence="1">
    <location>
        <begin position="46"/>
        <end position="55"/>
    </location>
</feature>
<keyword evidence="3" id="KW-0449">Lipoprotein</keyword>
<sequence length="531" mass="60405">MKKNRKIWISLAAFAAPIVLPLVAASCNNGEKSKDPNPKNPNPKDPIVEDPGKGERNEYANVPKSLLESVKNNFGILYSEKLINEKANVTSKSVLDKLLQKPTDLVEISKILAPYAYVNFDNINTSKFKYELNTKKSKATSGVLHLIFKVTPLSGDTSISFDREFDLINFQKDLTNTNTHEIAGMVFSETVTTSGEEITGPMLVHGLKALTSKSPSEQLAYLRKYITISGNWDESTYDLNLHPEYIHDHGLTNVHMKVSFKAKNESKWKESIFFVYGFDAKNKSDVFGLKTNEKSKRITSTDLLVKIKNANTWDEQFAILREYFTVNESDSFKYYDYEINKEKSIIPNEESADKKNQTMEPDNKSLNLIVNKIDKFDKSKKTEINFEIRGLGVIKSIGYLEFEDIGYGNEEFAGYIYNVKYSDLKKFLDSEGFKKLNSKKQITEFLTKVNEGIDSEESKLPARIAEDLVSKYDMKLHPEFTVKAGLLYGYPIHIATFTFEITDKTTNKTSIEKIEVSGFDFTKEKDKLKLS</sequence>
<dbReference type="AlphaFoldDB" id="A0A858U1R5"/>
<dbReference type="KEGG" id="mphn:HGG64_01280"/>
<reference evidence="3 4" key="1">
    <citation type="submission" date="2020-04" db="EMBL/GenBank/DDBJ databases">
        <title>Novel Mycoplasma species detected in Phocoena phocoena (harbor porpoise) from the USA.</title>
        <authorList>
            <person name="Volokhov D.V."/>
        </authorList>
    </citation>
    <scope>NUCLEOTIDE SEQUENCE [LARGE SCALE GENOMIC DNA]</scope>
    <source>
        <strain evidence="3 4">C264-NAS</strain>
    </source>
</reference>
<proteinExistence type="predicted"/>
<gene>
    <name evidence="3" type="ORF">HGG64_01280</name>
</gene>
<feature type="chain" id="PRO_5032975131" evidence="2">
    <location>
        <begin position="25"/>
        <end position="531"/>
    </location>
</feature>
<name>A0A858U1R5_9MOLU</name>
<dbReference type="RefSeq" id="WP_169580165.1">
    <property type="nucleotide sequence ID" value="NZ_CP051480.1"/>
</dbReference>